<dbReference type="SUPFAM" id="SSF56601">
    <property type="entry name" value="beta-lactamase/transpeptidase-like"/>
    <property type="match status" value="1"/>
</dbReference>
<dbReference type="OrthoDB" id="9793489at2"/>
<protein>
    <submittedName>
        <fullName evidence="4">Penicillin-binding protein E</fullName>
    </submittedName>
</protein>
<dbReference type="PANTHER" id="PTHR46825">
    <property type="entry name" value="D-ALANYL-D-ALANINE-CARBOXYPEPTIDASE/ENDOPEPTIDASE AMPH"/>
    <property type="match status" value="1"/>
</dbReference>
<comment type="subcellular location">
    <subcellularLocation>
        <location evidence="1">Membrane</location>
    </subcellularLocation>
</comment>
<accession>A0A383TW21</accession>
<dbReference type="PANTHER" id="PTHR46825:SF11">
    <property type="entry name" value="PENICILLIN-BINDING PROTEIN 4"/>
    <property type="match status" value="1"/>
</dbReference>
<dbReference type="Proteomes" id="UP000262142">
    <property type="component" value="Unassembled WGS sequence"/>
</dbReference>
<name>A0A383TW21_9FLAO</name>
<sequence length="396" mass="45704">MRILFFLFLSLFWGCAGNSPDESPGGNAEQKHILAYPTFTEQPKLENLKNTQPKDSIERTLEAFYQQLWLKNGVSGGLLVAKNGAIIFEKYLGYENFLSLKKMKENSPLHLASISKVLTSLAILKLAEHQLLRLDEPVMEVLPDFIDKNITIRNLLSHRSGLQNYAYFQPDEKFWREGEMKSNQDILDYINHGLDERTASANKKFNYCNTNYAILALIIEKVTGASYAEAMQNILFKPLKMEDTFVFQIQDSAKVSQSYGSGGERWEWTDLDQIYGDKNIYSTPRDLLRLDMAMYQRDFLSPTLFAEMKKGYSYENPGIKNYGLGVRLMEWEDGKTLYYHNGWWHGNYTVYVRDEKNKTTLIALGNKQIRSVYDVFSLAGYFGNYPVGFERLKLNL</sequence>
<keyword evidence="5" id="KW-1185">Reference proteome</keyword>
<evidence type="ECO:0000313" key="4">
    <source>
        <dbReference type="EMBL" id="SZD71369.1"/>
    </source>
</evidence>
<organism evidence="4 5">
    <name type="scientific">Candidatus Ornithobacterium hominis</name>
    <dbReference type="NCBI Taxonomy" id="2497989"/>
    <lineage>
        <taxon>Bacteria</taxon>
        <taxon>Pseudomonadati</taxon>
        <taxon>Bacteroidota</taxon>
        <taxon>Flavobacteriia</taxon>
        <taxon>Flavobacteriales</taxon>
        <taxon>Weeksellaceae</taxon>
        <taxon>Ornithobacterium</taxon>
    </lineage>
</organism>
<evidence type="ECO:0000256" key="2">
    <source>
        <dbReference type="ARBA" id="ARBA00023136"/>
    </source>
</evidence>
<evidence type="ECO:0000256" key="1">
    <source>
        <dbReference type="ARBA" id="ARBA00004370"/>
    </source>
</evidence>
<dbReference type="Pfam" id="PF00144">
    <property type="entry name" value="Beta-lactamase"/>
    <property type="match status" value="1"/>
</dbReference>
<dbReference type="RefSeq" id="WP_119058949.1">
    <property type="nucleotide sequence ID" value="NZ_UNSC01000001.1"/>
</dbReference>
<dbReference type="GO" id="GO:0016020">
    <property type="term" value="C:membrane"/>
    <property type="evidence" value="ECO:0007669"/>
    <property type="project" value="UniProtKB-SubCell"/>
</dbReference>
<dbReference type="EMBL" id="UNSC01000001">
    <property type="protein sequence ID" value="SZD71369.1"/>
    <property type="molecule type" value="Genomic_DNA"/>
</dbReference>
<dbReference type="InterPro" id="IPR050491">
    <property type="entry name" value="AmpC-like"/>
</dbReference>
<dbReference type="Gene3D" id="3.40.710.10">
    <property type="entry name" value="DD-peptidase/beta-lactamase superfamily"/>
    <property type="match status" value="1"/>
</dbReference>
<evidence type="ECO:0000313" key="5">
    <source>
        <dbReference type="Proteomes" id="UP000262142"/>
    </source>
</evidence>
<dbReference type="AlphaFoldDB" id="A0A383TW21"/>
<keyword evidence="2" id="KW-0472">Membrane</keyword>
<reference evidence="4 5" key="1">
    <citation type="submission" date="2018-09" db="EMBL/GenBank/DDBJ databases">
        <authorList>
            <consortium name="Pathogen Informatics"/>
        </authorList>
    </citation>
    <scope>NUCLEOTIDE SEQUENCE [LARGE SCALE GENOMIC DNA]</scope>
    <source>
        <strain evidence="4 5">OH-22767</strain>
    </source>
</reference>
<feature type="domain" description="Beta-lactamase-related" evidence="3">
    <location>
        <begin position="67"/>
        <end position="368"/>
    </location>
</feature>
<proteinExistence type="predicted"/>
<dbReference type="InterPro" id="IPR012338">
    <property type="entry name" value="Beta-lactam/transpept-like"/>
</dbReference>
<dbReference type="InterPro" id="IPR001466">
    <property type="entry name" value="Beta-lactam-related"/>
</dbReference>
<evidence type="ECO:0000259" key="3">
    <source>
        <dbReference type="Pfam" id="PF00144"/>
    </source>
</evidence>
<gene>
    <name evidence="4" type="primary">pbpE_1</name>
    <name evidence="4" type="ORF">SAMEA104719789_00467</name>
</gene>